<keyword evidence="4 10" id="KW-0349">Heme</keyword>
<evidence type="ECO:0000256" key="11">
    <source>
        <dbReference type="RuleBase" id="RU000461"/>
    </source>
</evidence>
<dbReference type="KEGG" id="lgi:LOTGIDRAFT_116849"/>
<dbReference type="Proteomes" id="UP000030746">
    <property type="component" value="Unassembled WGS sequence"/>
</dbReference>
<dbReference type="CTD" id="20231409"/>
<proteinExistence type="inferred from homology"/>
<dbReference type="OrthoDB" id="2789670at2759"/>
<keyword evidence="6" id="KW-0492">Microsome</keyword>
<keyword evidence="5 10" id="KW-0479">Metal-binding</keyword>
<dbReference type="InterPro" id="IPR002401">
    <property type="entry name" value="Cyt_P450_E_grp-I"/>
</dbReference>
<reference evidence="13 14" key="1">
    <citation type="journal article" date="2013" name="Nature">
        <title>Insights into bilaterian evolution from three spiralian genomes.</title>
        <authorList>
            <person name="Simakov O."/>
            <person name="Marletaz F."/>
            <person name="Cho S.J."/>
            <person name="Edsinger-Gonzales E."/>
            <person name="Havlak P."/>
            <person name="Hellsten U."/>
            <person name="Kuo D.H."/>
            <person name="Larsson T."/>
            <person name="Lv J."/>
            <person name="Arendt D."/>
            <person name="Savage R."/>
            <person name="Osoegawa K."/>
            <person name="de Jong P."/>
            <person name="Grimwood J."/>
            <person name="Chapman J.A."/>
            <person name="Shapiro H."/>
            <person name="Aerts A."/>
            <person name="Otillar R.P."/>
            <person name="Terry A.Y."/>
            <person name="Boore J.L."/>
            <person name="Grigoriev I.V."/>
            <person name="Lindberg D.R."/>
            <person name="Seaver E.C."/>
            <person name="Weisblat D.A."/>
            <person name="Putnam N.H."/>
            <person name="Rokhsar D.S."/>
        </authorList>
    </citation>
    <scope>NUCLEOTIDE SEQUENCE [LARGE SCALE GENOMIC DNA]</scope>
</reference>
<evidence type="ECO:0000256" key="12">
    <source>
        <dbReference type="SAM" id="Phobius"/>
    </source>
</evidence>
<name>V4AF72_LOTGI</name>
<evidence type="ECO:0000313" key="13">
    <source>
        <dbReference type="EMBL" id="ESO95502.1"/>
    </source>
</evidence>
<evidence type="ECO:0000313" key="14">
    <source>
        <dbReference type="Proteomes" id="UP000030746"/>
    </source>
</evidence>
<organism evidence="13 14">
    <name type="scientific">Lottia gigantea</name>
    <name type="common">Giant owl limpet</name>
    <dbReference type="NCBI Taxonomy" id="225164"/>
    <lineage>
        <taxon>Eukaryota</taxon>
        <taxon>Metazoa</taxon>
        <taxon>Spiralia</taxon>
        <taxon>Lophotrochozoa</taxon>
        <taxon>Mollusca</taxon>
        <taxon>Gastropoda</taxon>
        <taxon>Patellogastropoda</taxon>
        <taxon>Lottioidea</taxon>
        <taxon>Lottiidae</taxon>
        <taxon>Lottia</taxon>
    </lineage>
</organism>
<evidence type="ECO:0000256" key="2">
    <source>
        <dbReference type="ARBA" id="ARBA00004406"/>
    </source>
</evidence>
<dbReference type="Pfam" id="PF00067">
    <property type="entry name" value="p450"/>
    <property type="match status" value="1"/>
</dbReference>
<dbReference type="InterPro" id="IPR050705">
    <property type="entry name" value="Cytochrome_P450_3A"/>
</dbReference>
<dbReference type="HOGENOM" id="CLU_001570_5_2_1"/>
<evidence type="ECO:0008006" key="15">
    <source>
        <dbReference type="Google" id="ProtNLM"/>
    </source>
</evidence>
<keyword evidence="8 10" id="KW-0408">Iron</keyword>
<keyword evidence="12" id="KW-0472">Membrane</keyword>
<dbReference type="STRING" id="225164.V4AF72"/>
<dbReference type="RefSeq" id="XP_009054006.1">
    <property type="nucleotide sequence ID" value="XM_009055758.1"/>
</dbReference>
<dbReference type="PANTHER" id="PTHR24302:SF15">
    <property type="entry name" value="FATTY-ACID PEROXYGENASE"/>
    <property type="match status" value="1"/>
</dbReference>
<keyword evidence="6" id="KW-0256">Endoplasmic reticulum</keyword>
<sequence>MEFPNSVHIPTWILVTSSTILSIYLYSTWPYSLFKSLKIPGPKPVPFLGNIHTLTKQGMHVVHGKWVKEFGKVVGYYEGRHPCLLISDPAMLKEILVKKFNSFRNRRVLKIAGYPMDDGILQQTDNQWKNTRTTLTPTFSSSKLKQMSRIIEDCVDDLIQNSDKLVEAGQNINLKNHLSAYTMDVIACTAFGVKINAYNPEDPFLKNAQAFTKLNFAGLMFMTYFLAPWFLPVLLRLNITVVPQKPLQFFIQTINGAIEARKSDSNVRTVDILKLSSIVRSCNGSQIPVAEGFTNSEILGHSVTFFLAGHETTAAAMTYLAYNLALHTDIQQKVLEEIDKVLKKKANYENIQKLEYLDMCLSESLRLYPPSIRLERQACNDVTIGEITIPKDTIIVIPTYTIHRDETIFPDPGQFNPERFSDLNKSKIPSYCYFPFGLGPRSCIGMRMAILEVKLGMVGLLQKYKFSTCDKTMVRMKTRYLTKGRYAQCSRWLFDKFVPFGAKSKHYIRSIVLQG</sequence>
<dbReference type="FunFam" id="1.10.630.10:FF:000042">
    <property type="entry name" value="Cytochrome P450"/>
    <property type="match status" value="1"/>
</dbReference>
<comment type="cofactor">
    <cofactor evidence="10">
        <name>heme</name>
        <dbReference type="ChEBI" id="CHEBI:30413"/>
    </cofactor>
</comment>
<keyword evidence="12" id="KW-0812">Transmembrane</keyword>
<dbReference type="SUPFAM" id="SSF48264">
    <property type="entry name" value="Cytochrome P450"/>
    <property type="match status" value="1"/>
</dbReference>
<dbReference type="CDD" id="cd11055">
    <property type="entry name" value="CYP3A-like"/>
    <property type="match status" value="1"/>
</dbReference>
<comment type="function">
    <text evidence="9">Cytochromes P450 are a group of heme-thiolate monooxygenases. They oxidize a variety of structurally unrelated compounds, including steroids, fatty acids, and xenobiotics.</text>
</comment>
<accession>V4AF72</accession>
<keyword evidence="11" id="KW-0503">Monooxygenase</keyword>
<dbReference type="Gene3D" id="1.10.630.10">
    <property type="entry name" value="Cytochrome P450"/>
    <property type="match status" value="1"/>
</dbReference>
<evidence type="ECO:0000256" key="4">
    <source>
        <dbReference type="ARBA" id="ARBA00022617"/>
    </source>
</evidence>
<dbReference type="GO" id="GO:0016705">
    <property type="term" value="F:oxidoreductase activity, acting on paired donors, with incorporation or reduction of molecular oxygen"/>
    <property type="evidence" value="ECO:0007669"/>
    <property type="project" value="InterPro"/>
</dbReference>
<keyword evidence="14" id="KW-1185">Reference proteome</keyword>
<dbReference type="EMBL" id="KB201656">
    <property type="protein sequence ID" value="ESO95502.1"/>
    <property type="molecule type" value="Genomic_DNA"/>
</dbReference>
<evidence type="ECO:0000256" key="5">
    <source>
        <dbReference type="ARBA" id="ARBA00022723"/>
    </source>
</evidence>
<evidence type="ECO:0000256" key="7">
    <source>
        <dbReference type="ARBA" id="ARBA00023002"/>
    </source>
</evidence>
<dbReference type="OMA" id="FALQEMH"/>
<dbReference type="InterPro" id="IPR036396">
    <property type="entry name" value="Cyt_P450_sf"/>
</dbReference>
<evidence type="ECO:0000256" key="8">
    <source>
        <dbReference type="ARBA" id="ARBA00023004"/>
    </source>
</evidence>
<evidence type="ECO:0000256" key="6">
    <source>
        <dbReference type="ARBA" id="ARBA00022848"/>
    </source>
</evidence>
<comment type="subcellular location">
    <subcellularLocation>
        <location evidence="2">Endoplasmic reticulum membrane</location>
        <topology evidence="2">Peripheral membrane protein</topology>
    </subcellularLocation>
    <subcellularLocation>
        <location evidence="1">Microsome membrane</location>
        <topology evidence="1">Peripheral membrane protein</topology>
    </subcellularLocation>
</comment>
<dbReference type="PRINTS" id="PR00463">
    <property type="entry name" value="EP450I"/>
</dbReference>
<keyword evidence="12" id="KW-1133">Transmembrane helix</keyword>
<evidence type="ECO:0000256" key="3">
    <source>
        <dbReference type="ARBA" id="ARBA00010617"/>
    </source>
</evidence>
<evidence type="ECO:0000256" key="10">
    <source>
        <dbReference type="PIRSR" id="PIRSR602401-1"/>
    </source>
</evidence>
<protein>
    <recommendedName>
        <fullName evidence="15">Cytochrome P450</fullName>
    </recommendedName>
</protein>
<gene>
    <name evidence="13" type="ORF">LOTGIDRAFT_116849</name>
</gene>
<dbReference type="InterPro" id="IPR017972">
    <property type="entry name" value="Cyt_P450_CS"/>
</dbReference>
<dbReference type="GeneID" id="20231409"/>
<evidence type="ECO:0000256" key="1">
    <source>
        <dbReference type="ARBA" id="ARBA00004174"/>
    </source>
</evidence>
<dbReference type="GO" id="GO:0005506">
    <property type="term" value="F:iron ion binding"/>
    <property type="evidence" value="ECO:0007669"/>
    <property type="project" value="InterPro"/>
</dbReference>
<dbReference type="PANTHER" id="PTHR24302">
    <property type="entry name" value="CYTOCHROME P450 FAMILY 3"/>
    <property type="match status" value="1"/>
</dbReference>
<dbReference type="InterPro" id="IPR001128">
    <property type="entry name" value="Cyt_P450"/>
</dbReference>
<keyword evidence="7 11" id="KW-0560">Oxidoreductase</keyword>
<dbReference type="GO" id="GO:0020037">
    <property type="term" value="F:heme binding"/>
    <property type="evidence" value="ECO:0007669"/>
    <property type="project" value="InterPro"/>
</dbReference>
<feature type="binding site" description="axial binding residue" evidence="10">
    <location>
        <position position="443"/>
    </location>
    <ligand>
        <name>heme</name>
        <dbReference type="ChEBI" id="CHEBI:30413"/>
    </ligand>
    <ligandPart>
        <name>Fe</name>
        <dbReference type="ChEBI" id="CHEBI:18248"/>
    </ligandPart>
</feature>
<dbReference type="PRINTS" id="PR00385">
    <property type="entry name" value="P450"/>
</dbReference>
<dbReference type="GO" id="GO:0008395">
    <property type="term" value="F:steroid hydroxylase activity"/>
    <property type="evidence" value="ECO:0007669"/>
    <property type="project" value="TreeGrafter"/>
</dbReference>
<evidence type="ECO:0000256" key="9">
    <source>
        <dbReference type="ARBA" id="ARBA00043906"/>
    </source>
</evidence>
<dbReference type="GO" id="GO:0005789">
    <property type="term" value="C:endoplasmic reticulum membrane"/>
    <property type="evidence" value="ECO:0007669"/>
    <property type="project" value="UniProtKB-SubCell"/>
</dbReference>
<feature type="transmembrane region" description="Helical" evidence="12">
    <location>
        <begin position="12"/>
        <end position="34"/>
    </location>
</feature>
<comment type="similarity">
    <text evidence="3 11">Belongs to the cytochrome P450 family.</text>
</comment>
<dbReference type="PROSITE" id="PS00086">
    <property type="entry name" value="CYTOCHROME_P450"/>
    <property type="match status" value="1"/>
</dbReference>
<dbReference type="AlphaFoldDB" id="V4AF72"/>